<dbReference type="RefSeq" id="WP_032137385.1">
    <property type="nucleotide sequence ID" value="NZ_CCNJ01000051.1"/>
</dbReference>
<dbReference type="STRING" id="1522312.GCA_900177895_00552"/>
<dbReference type="PROSITE" id="PS51186">
    <property type="entry name" value="GNAT"/>
    <property type="match status" value="1"/>
</dbReference>
<protein>
    <submittedName>
        <fullName evidence="3">Putative acyltransferase</fullName>
    </submittedName>
</protein>
<dbReference type="Pfam" id="PF13673">
    <property type="entry name" value="Acetyltransf_10"/>
    <property type="match status" value="1"/>
</dbReference>
<evidence type="ECO:0000313" key="3">
    <source>
        <dbReference type="EMBL" id="SNB85346.1"/>
    </source>
</evidence>
<keyword evidence="3" id="KW-0012">Acyltransferase</keyword>
<proteinExistence type="predicted"/>
<dbReference type="Proteomes" id="UP000215450">
    <property type="component" value="Unassembled WGS sequence"/>
</dbReference>
<evidence type="ECO:0000259" key="1">
    <source>
        <dbReference type="PROSITE" id="PS51186"/>
    </source>
</evidence>
<dbReference type="OrthoDB" id="9796171at2"/>
<gene>
    <name evidence="3" type="ORF">KEBURONENSIS_00715</name>
    <name evidence="2" type="ORF">KEBURONENSIS_00837</name>
</gene>
<feature type="domain" description="N-acetyltransferase" evidence="1">
    <location>
        <begin position="6"/>
        <end position="145"/>
    </location>
</feature>
<dbReference type="EMBL" id="FXUV02000098">
    <property type="protein sequence ID" value="SNB85346.1"/>
    <property type="molecule type" value="Genomic_DNA"/>
</dbReference>
<dbReference type="GeneID" id="83626914"/>
<dbReference type="Gene3D" id="3.40.630.30">
    <property type="match status" value="1"/>
</dbReference>
<sequence length="146" mass="16881">MNWTEKRFTELTPTQIHQIYRERIAVFVVEQTCPYPEVDDTDLTAWHIFNTENDELISYCRVYHAQDGAHIGRVLVAQKHRNGGKAKALMLRALTLAKREYPHENIMVQAQAHLQNFYGSLGFVPTSEVYLEDNIPHIDMILQNAA</sequence>
<keyword evidence="3" id="KW-0808">Transferase</keyword>
<dbReference type="CDD" id="cd04301">
    <property type="entry name" value="NAT_SF"/>
    <property type="match status" value="1"/>
</dbReference>
<dbReference type="AlphaFoldDB" id="A0A238TEM8"/>
<evidence type="ECO:0000313" key="2">
    <source>
        <dbReference type="EMBL" id="SMQ11830.1"/>
    </source>
</evidence>
<reference evidence="3 4" key="2">
    <citation type="submission" date="2017-06" db="EMBL/GenBank/DDBJ databases">
        <authorList>
            <person name="Kim H.J."/>
            <person name="Triplett B.A."/>
        </authorList>
    </citation>
    <scope>NUCLEOTIDE SEQUENCE [LARGE SCALE GENOMIC DNA]</scope>
    <source>
        <strain evidence="3">Kingella_eburonensis</strain>
    </source>
</reference>
<name>A0A238TEM8_9NEIS</name>
<dbReference type="SUPFAM" id="SSF55729">
    <property type="entry name" value="Acyl-CoA N-acyltransferases (Nat)"/>
    <property type="match status" value="1"/>
</dbReference>
<accession>A0A238TEM8</accession>
<reference evidence="2" key="1">
    <citation type="submission" date="2017-05" db="EMBL/GenBank/DDBJ databases">
        <authorList>
            <person name="Song R."/>
            <person name="Chenine A.L."/>
            <person name="Ruprecht R.M."/>
        </authorList>
    </citation>
    <scope>NUCLEOTIDE SEQUENCE</scope>
    <source>
        <strain evidence="2">Kingella_eburonensis</strain>
    </source>
</reference>
<evidence type="ECO:0000313" key="4">
    <source>
        <dbReference type="Proteomes" id="UP000215450"/>
    </source>
</evidence>
<dbReference type="InterPro" id="IPR016181">
    <property type="entry name" value="Acyl_CoA_acyltransferase"/>
</dbReference>
<organism evidence="3 4">
    <name type="scientific">Kingella negevensis</name>
    <dbReference type="NCBI Taxonomy" id="1522312"/>
    <lineage>
        <taxon>Bacteria</taxon>
        <taxon>Pseudomonadati</taxon>
        <taxon>Pseudomonadota</taxon>
        <taxon>Betaproteobacteria</taxon>
        <taxon>Neisseriales</taxon>
        <taxon>Neisseriaceae</taxon>
        <taxon>Kingella</taxon>
    </lineage>
</organism>
<dbReference type="InterPro" id="IPR000182">
    <property type="entry name" value="GNAT_dom"/>
</dbReference>
<dbReference type="GO" id="GO:0016747">
    <property type="term" value="F:acyltransferase activity, transferring groups other than amino-acyl groups"/>
    <property type="evidence" value="ECO:0007669"/>
    <property type="project" value="InterPro"/>
</dbReference>
<dbReference type="EMBL" id="FXUV01000002">
    <property type="protein sequence ID" value="SMQ11830.1"/>
    <property type="molecule type" value="Genomic_DNA"/>
</dbReference>
<keyword evidence="4" id="KW-1185">Reference proteome</keyword>